<dbReference type="NCBIfam" id="TIGR01635">
    <property type="entry name" value="tail_comp_S"/>
    <property type="match status" value="1"/>
</dbReference>
<gene>
    <name evidence="1" type="ORF">SRAA_1188</name>
</gene>
<keyword evidence="2" id="KW-1185">Reference proteome</keyword>
<organism evidence="1 2">
    <name type="scientific">Serpentinimonas raichei</name>
    <dbReference type="NCBI Taxonomy" id="1458425"/>
    <lineage>
        <taxon>Bacteria</taxon>
        <taxon>Pseudomonadati</taxon>
        <taxon>Pseudomonadota</taxon>
        <taxon>Betaproteobacteria</taxon>
        <taxon>Burkholderiales</taxon>
        <taxon>Comamonadaceae</taxon>
        <taxon>Serpentinimonas</taxon>
    </lineage>
</organism>
<dbReference type="EMBL" id="AP014568">
    <property type="protein sequence ID" value="BAO81042.1"/>
    <property type="molecule type" value="Genomic_DNA"/>
</dbReference>
<evidence type="ECO:0000313" key="2">
    <source>
        <dbReference type="Proteomes" id="UP000067461"/>
    </source>
</evidence>
<dbReference type="Proteomes" id="UP000067461">
    <property type="component" value="Chromosome"/>
</dbReference>
<dbReference type="KEGG" id="cbaa:SRAA_1188"/>
<protein>
    <submittedName>
        <fullName evidence="1">Mu-like prophage protein gpG</fullName>
    </submittedName>
</protein>
<name>A0A060NIB5_9BURK</name>
<sequence length="154" mass="16916">MIRIELNDRELRASLRRLQQRVGDLGPFMREAGELLSQSTIDRFGRGVAPDGSRWAPNRPSTLARKRGSKPLIGETRELSRGIDYRAGREQVEVGSSRIYAATQQFGAKAGAFGRTRRGHKIPWGDIPARPFLGVSAADRSALLDALAEHLGPA</sequence>
<dbReference type="HOGENOM" id="CLU_117141_1_0_4"/>
<proteinExistence type="predicted"/>
<dbReference type="RefSeq" id="WP_045531455.1">
    <property type="nucleotide sequence ID" value="NZ_AP014568.1"/>
</dbReference>
<dbReference type="STRING" id="1458425.SRAA_1188"/>
<dbReference type="OrthoDB" id="2081253at2"/>
<dbReference type="InterPro" id="IPR006522">
    <property type="entry name" value="Phage_virion_morphogenesis"/>
</dbReference>
<reference evidence="1 2" key="1">
    <citation type="journal article" date="2014" name="Nat. Commun.">
        <title>Physiological and genomic features of highly alkaliphilic hydrogen-utilizing Betaproteobacteria from a continental serpentinizing site.</title>
        <authorList>
            <person name="Suzuki S."/>
            <person name="Kuenen J.G."/>
            <person name="Schipper K."/>
            <person name="van der Velde S."/>
            <person name="Ishii S."/>
            <person name="Wu A."/>
            <person name="Sorokin D.Y."/>
            <person name="Tenney A."/>
            <person name="Meng X.Y."/>
            <person name="Morrill P.L."/>
            <person name="Kamagata Y."/>
            <person name="Muyzer G."/>
            <person name="Nealson K.H."/>
        </authorList>
    </citation>
    <scope>NUCLEOTIDE SEQUENCE [LARGE SCALE GENOMIC DNA]</scope>
    <source>
        <strain evidence="1 2">A1</strain>
    </source>
</reference>
<evidence type="ECO:0000313" key="1">
    <source>
        <dbReference type="EMBL" id="BAO81042.1"/>
    </source>
</evidence>
<dbReference type="AlphaFoldDB" id="A0A060NIB5"/>
<accession>A0A060NIB5</accession>
<dbReference type="Pfam" id="PF05069">
    <property type="entry name" value="Phage_tail_S"/>
    <property type="match status" value="1"/>
</dbReference>